<keyword evidence="11" id="KW-1185">Reference proteome</keyword>
<evidence type="ECO:0000313" key="10">
    <source>
        <dbReference type="EnsemblMetazoa" id="XP_038058737.1"/>
    </source>
</evidence>
<dbReference type="Gene3D" id="2.120.10.30">
    <property type="entry name" value="TolB, C-terminal domain"/>
    <property type="match status" value="1"/>
</dbReference>
<feature type="domain" description="B box-type" evidence="9">
    <location>
        <begin position="158"/>
        <end position="201"/>
    </location>
</feature>
<dbReference type="PROSITE" id="PS00518">
    <property type="entry name" value="ZF_RING_1"/>
    <property type="match status" value="1"/>
</dbReference>
<dbReference type="SUPFAM" id="SSF57850">
    <property type="entry name" value="RING/U-box"/>
    <property type="match status" value="1"/>
</dbReference>
<dbReference type="PROSITE" id="PS50119">
    <property type="entry name" value="ZF_BBOX"/>
    <property type="match status" value="2"/>
</dbReference>
<dbReference type="SMART" id="SM00184">
    <property type="entry name" value="RING"/>
    <property type="match status" value="1"/>
</dbReference>
<keyword evidence="3 5" id="KW-0863">Zinc-finger</keyword>
<dbReference type="SUPFAM" id="SSF57845">
    <property type="entry name" value="B-box zinc-binding domain"/>
    <property type="match status" value="1"/>
</dbReference>
<evidence type="ECO:0000256" key="6">
    <source>
        <dbReference type="PROSITE-ProRule" id="PRU00504"/>
    </source>
</evidence>
<evidence type="ECO:0000256" key="1">
    <source>
        <dbReference type="ARBA" id="ARBA00022723"/>
    </source>
</evidence>
<keyword evidence="7" id="KW-0175">Coiled coil</keyword>
<dbReference type="SMART" id="SM00336">
    <property type="entry name" value="BBOX"/>
    <property type="match status" value="2"/>
</dbReference>
<dbReference type="InterPro" id="IPR017907">
    <property type="entry name" value="Znf_RING_CS"/>
</dbReference>
<evidence type="ECO:0000259" key="8">
    <source>
        <dbReference type="PROSITE" id="PS50089"/>
    </source>
</evidence>
<dbReference type="AlphaFoldDB" id="A0A914A4G1"/>
<dbReference type="InterPro" id="IPR018957">
    <property type="entry name" value="Znf_C3HC4_RING-type"/>
</dbReference>
<keyword evidence="4" id="KW-0862">Zinc</keyword>
<dbReference type="GeneID" id="119730019"/>
<dbReference type="InterPro" id="IPR000315">
    <property type="entry name" value="Znf_B-box"/>
</dbReference>
<dbReference type="EnsemblMetazoa" id="XM_038202809.1">
    <property type="protein sequence ID" value="XP_038058737.1"/>
    <property type="gene ID" value="LOC119730019"/>
</dbReference>
<dbReference type="InterPro" id="IPR047153">
    <property type="entry name" value="TRIM45/56/19-like"/>
</dbReference>
<dbReference type="Pfam" id="PF00097">
    <property type="entry name" value="zf-C3HC4"/>
    <property type="match status" value="1"/>
</dbReference>
<dbReference type="InterPro" id="IPR001841">
    <property type="entry name" value="Znf_RING"/>
</dbReference>
<evidence type="ECO:0000256" key="7">
    <source>
        <dbReference type="SAM" id="Coils"/>
    </source>
</evidence>
<dbReference type="SUPFAM" id="SSF101898">
    <property type="entry name" value="NHL repeat"/>
    <property type="match status" value="1"/>
</dbReference>
<dbReference type="Gene3D" id="3.30.40.10">
    <property type="entry name" value="Zinc/RING finger domain, C3HC4 (zinc finger)"/>
    <property type="match status" value="1"/>
</dbReference>
<evidence type="ECO:0000313" key="11">
    <source>
        <dbReference type="Proteomes" id="UP000887568"/>
    </source>
</evidence>
<dbReference type="OMA" id="FIVEMAM"/>
<dbReference type="PANTHER" id="PTHR25462:SF296">
    <property type="entry name" value="MEIOTIC P26, ISOFORM F"/>
    <property type="match status" value="1"/>
</dbReference>
<dbReference type="InterPro" id="IPR013083">
    <property type="entry name" value="Znf_RING/FYVE/PHD"/>
</dbReference>
<name>A0A914A4G1_PATMI</name>
<feature type="coiled-coil region" evidence="7">
    <location>
        <begin position="248"/>
        <end position="279"/>
    </location>
</feature>
<dbReference type="Proteomes" id="UP000887568">
    <property type="component" value="Unplaced"/>
</dbReference>
<dbReference type="Gene3D" id="3.30.160.60">
    <property type="entry name" value="Classic Zinc Finger"/>
    <property type="match status" value="1"/>
</dbReference>
<evidence type="ECO:0000256" key="3">
    <source>
        <dbReference type="ARBA" id="ARBA00022771"/>
    </source>
</evidence>
<dbReference type="InterPro" id="IPR001258">
    <property type="entry name" value="NHL_repeat"/>
</dbReference>
<reference evidence="10" key="1">
    <citation type="submission" date="2022-11" db="UniProtKB">
        <authorList>
            <consortium name="EnsemblMetazoa"/>
        </authorList>
    </citation>
    <scope>IDENTIFICATION</scope>
</reference>
<evidence type="ECO:0000259" key="9">
    <source>
        <dbReference type="PROSITE" id="PS50119"/>
    </source>
</evidence>
<dbReference type="PANTHER" id="PTHR25462">
    <property type="entry name" value="BONUS, ISOFORM C-RELATED"/>
    <property type="match status" value="1"/>
</dbReference>
<evidence type="ECO:0000256" key="4">
    <source>
        <dbReference type="ARBA" id="ARBA00022833"/>
    </source>
</evidence>
<keyword evidence="2" id="KW-0677">Repeat</keyword>
<dbReference type="RefSeq" id="XP_038058737.1">
    <property type="nucleotide sequence ID" value="XM_038202809.1"/>
</dbReference>
<protein>
    <submittedName>
        <fullName evidence="10">Uncharacterized protein</fullName>
    </submittedName>
</protein>
<feature type="domain" description="B box-type" evidence="9">
    <location>
        <begin position="95"/>
        <end position="142"/>
    </location>
</feature>
<dbReference type="Pfam" id="PF00643">
    <property type="entry name" value="zf-B_box"/>
    <property type="match status" value="1"/>
</dbReference>
<sequence length="646" mass="72584">MATALKNIRPHLECIICADKYKQPKVLDCMHSFCQKCLEKYYTSRYAGQPKIPCPVCQRETVLPETHIQGLKTNFHLMGIVEEVSLQEKVACSENTKVICEICDEGNEAMHRCLDCAQKICPNCRKTHLRFAATSNHTVATLEDIRQGKVTVKKKPEEDEYKCHKHKGEGKRFYCETCEELICRDCTVVDHCKPEHHYIDSGEASLKYKQSLKDTFPDFTTGIKRLQQSLTTSSQAKQKFTQRVTKTVKAVKDKADKMRAEITTQETKMIEEIKQLQQDRNRTYDEHQSTLTMMLENKNHLLRTLQDIINTASDSDFLSLYPIFSKDWKSLKSQIPLQIDPKLSYLSFTPGQRISAINLGKLEVEAVKWEMCREFGTEGSGPGEFNGAWDVTATQPGEIAVADLMNNRVVICSNEGQHKGTIPVQSDPQAVAAIHNPEQRLLVLEAGSKYVNVFNMKDNTLVTQFPTMLKHQVEKTEMNLQSLAVKNSTCTIVMGDIKRMVWTEHKPTDGEILHTIPVQTPPHYLAVDDDTDRVVVSGGKTKKVDVGNSKGRTICTIYPTINGEPVQYCSGVCCDSSGIYLAVRQGVSGTGHIHHYDQDGGFLDCLAQGLFAPCGITFTSKGQLAVADDNSIKMYTRCDVIQHDID</sequence>
<keyword evidence="1" id="KW-0479">Metal-binding</keyword>
<proteinExistence type="predicted"/>
<evidence type="ECO:0000256" key="5">
    <source>
        <dbReference type="PROSITE-ProRule" id="PRU00024"/>
    </source>
</evidence>
<dbReference type="InterPro" id="IPR011042">
    <property type="entry name" value="6-blade_b-propeller_TolB-like"/>
</dbReference>
<evidence type="ECO:0000256" key="2">
    <source>
        <dbReference type="ARBA" id="ARBA00022737"/>
    </source>
</evidence>
<accession>A0A914A4G1</accession>
<dbReference type="GO" id="GO:0008270">
    <property type="term" value="F:zinc ion binding"/>
    <property type="evidence" value="ECO:0007669"/>
    <property type="project" value="UniProtKB-KW"/>
</dbReference>
<dbReference type="PROSITE" id="PS50089">
    <property type="entry name" value="ZF_RING_2"/>
    <property type="match status" value="1"/>
</dbReference>
<organism evidence="10 11">
    <name type="scientific">Patiria miniata</name>
    <name type="common">Bat star</name>
    <name type="synonym">Asterina miniata</name>
    <dbReference type="NCBI Taxonomy" id="46514"/>
    <lineage>
        <taxon>Eukaryota</taxon>
        <taxon>Metazoa</taxon>
        <taxon>Echinodermata</taxon>
        <taxon>Eleutherozoa</taxon>
        <taxon>Asterozoa</taxon>
        <taxon>Asteroidea</taxon>
        <taxon>Valvatacea</taxon>
        <taxon>Valvatida</taxon>
        <taxon>Asterinidae</taxon>
        <taxon>Patiria</taxon>
    </lineage>
</organism>
<feature type="repeat" description="NHL" evidence="6">
    <location>
        <begin position="375"/>
        <end position="415"/>
    </location>
</feature>
<feature type="domain" description="RING-type" evidence="8">
    <location>
        <begin position="14"/>
        <end position="58"/>
    </location>
</feature>
<dbReference type="PROSITE" id="PS51125">
    <property type="entry name" value="NHL"/>
    <property type="match status" value="1"/>
</dbReference>